<dbReference type="HOGENOM" id="CLU_038592_0_0_1"/>
<name>A0A0D2IQN2_9EURO</name>
<evidence type="ECO:0000313" key="3">
    <source>
        <dbReference type="Proteomes" id="UP000053617"/>
    </source>
</evidence>
<keyword evidence="3" id="KW-1185">Reference proteome</keyword>
<dbReference type="OrthoDB" id="202825at2759"/>
<dbReference type="VEuPathDB" id="FungiDB:Z518_02935"/>
<feature type="region of interest" description="Disordered" evidence="1">
    <location>
        <begin position="282"/>
        <end position="301"/>
    </location>
</feature>
<organism evidence="2 3">
    <name type="scientific">Rhinocladiella mackenziei CBS 650.93</name>
    <dbReference type="NCBI Taxonomy" id="1442369"/>
    <lineage>
        <taxon>Eukaryota</taxon>
        <taxon>Fungi</taxon>
        <taxon>Dikarya</taxon>
        <taxon>Ascomycota</taxon>
        <taxon>Pezizomycotina</taxon>
        <taxon>Eurotiomycetes</taxon>
        <taxon>Chaetothyriomycetidae</taxon>
        <taxon>Chaetothyriales</taxon>
        <taxon>Herpotrichiellaceae</taxon>
        <taxon>Rhinocladiella</taxon>
    </lineage>
</organism>
<evidence type="ECO:0000256" key="1">
    <source>
        <dbReference type="SAM" id="MobiDB-lite"/>
    </source>
</evidence>
<feature type="compositionally biased region" description="Basic and acidic residues" evidence="1">
    <location>
        <begin position="96"/>
        <end position="110"/>
    </location>
</feature>
<feature type="region of interest" description="Disordered" evidence="1">
    <location>
        <begin position="96"/>
        <end position="143"/>
    </location>
</feature>
<evidence type="ECO:0000313" key="2">
    <source>
        <dbReference type="EMBL" id="KIX08279.1"/>
    </source>
</evidence>
<reference evidence="2 3" key="1">
    <citation type="submission" date="2015-01" db="EMBL/GenBank/DDBJ databases">
        <title>The Genome Sequence of Rhinocladiella mackenzie CBS 650.93.</title>
        <authorList>
            <consortium name="The Broad Institute Genomics Platform"/>
            <person name="Cuomo C."/>
            <person name="de Hoog S."/>
            <person name="Gorbushina A."/>
            <person name="Stielow B."/>
            <person name="Teixiera M."/>
            <person name="Abouelleil A."/>
            <person name="Chapman S.B."/>
            <person name="Priest M."/>
            <person name="Young S.K."/>
            <person name="Wortman J."/>
            <person name="Nusbaum C."/>
            <person name="Birren B."/>
        </authorList>
    </citation>
    <scope>NUCLEOTIDE SEQUENCE [LARGE SCALE GENOMIC DNA]</scope>
    <source>
        <strain evidence="2 3">CBS 650.93</strain>
    </source>
</reference>
<dbReference type="AlphaFoldDB" id="A0A0D2IQN2"/>
<sequence>MTHHTDRANDADAHNLPCPAQIAFALTTVQSKPPQVPIEDYLASLRKAVTAQSTNSPSTLDFDTSIHWRQSYARAESERLRLLNEVAELKQERDVLRVQKESHHPHEKAVLGKRKRDATSIPKNDTRQKSKPQDPRLEHSDDDIRLQIGDINPSNLYRHTFLRGTASLHRELRLRTSNQEKLVAAIQAISGAITRTLEPADNETRHCPARVEGQSADELCRLFSQAYPSILQSLESVQPESIDDGLQILPGLSDIVRIFQSLLGHLHKLSLDEFVRQEREARSKKNRARRRASAIKRASPKTTVENSAQNARICRMLVKMVTMLDLSHNTHCELLEGILCTLLDHIGSALSLVVFTDPNRRDRPGILPPSGLLDVAHIDSVTAIGTVQIEGPYLIWVLHQILEFLYAKTKCMSEQSRFIFSLQSQNRNRGKNLRKLIEDTLQNTLLRAVFGDEDDKFHNALRRNDDDCEKDLTELLQELGETDQDSAEWFIGKLWEHLGWDILSGNRGV</sequence>
<feature type="compositionally biased region" description="Basic residues" evidence="1">
    <location>
        <begin position="284"/>
        <end position="294"/>
    </location>
</feature>
<feature type="compositionally biased region" description="Basic and acidic residues" evidence="1">
    <location>
        <begin position="124"/>
        <end position="143"/>
    </location>
</feature>
<dbReference type="EMBL" id="KN847476">
    <property type="protein sequence ID" value="KIX08279.1"/>
    <property type="molecule type" value="Genomic_DNA"/>
</dbReference>
<proteinExistence type="predicted"/>
<dbReference type="RefSeq" id="XP_013275415.1">
    <property type="nucleotide sequence ID" value="XM_013419961.1"/>
</dbReference>
<accession>A0A0D2IQN2</accession>
<gene>
    <name evidence="2" type="ORF">Z518_02935</name>
</gene>
<protein>
    <submittedName>
        <fullName evidence="2">Rhinocladiella mackenziei CBS 650.93 unplaced genomic scaffold supercont1.2, whole genome shotgun sequence</fullName>
    </submittedName>
</protein>
<dbReference type="GeneID" id="25291006"/>
<dbReference type="Proteomes" id="UP000053617">
    <property type="component" value="Unassembled WGS sequence"/>
</dbReference>